<organism evidence="4 5">
    <name type="scientific">Amycolatopsis bartoniae</name>
    <dbReference type="NCBI Taxonomy" id="941986"/>
    <lineage>
        <taxon>Bacteria</taxon>
        <taxon>Bacillati</taxon>
        <taxon>Actinomycetota</taxon>
        <taxon>Actinomycetes</taxon>
        <taxon>Pseudonocardiales</taxon>
        <taxon>Pseudonocardiaceae</taxon>
        <taxon>Amycolatopsis</taxon>
    </lineage>
</organism>
<dbReference type="RefSeq" id="WP_145933788.1">
    <property type="nucleotide sequence ID" value="NZ_BNAV01000007.1"/>
</dbReference>
<keyword evidence="5" id="KW-1185">Reference proteome</keyword>
<dbReference type="AlphaFoldDB" id="A0A8H9IXQ8"/>
<dbReference type="Gene3D" id="2.60.120.260">
    <property type="entry name" value="Galactose-binding domain-like"/>
    <property type="match status" value="1"/>
</dbReference>
<evidence type="ECO:0000313" key="5">
    <source>
        <dbReference type="Proteomes" id="UP000658656"/>
    </source>
</evidence>
<reference evidence="4" key="1">
    <citation type="journal article" date="2014" name="Int. J. Syst. Evol. Microbiol.">
        <title>Complete genome sequence of Corynebacterium casei LMG S-19264T (=DSM 44701T), isolated from a smear-ripened cheese.</title>
        <authorList>
            <consortium name="US DOE Joint Genome Institute (JGI-PGF)"/>
            <person name="Walter F."/>
            <person name="Albersmeier A."/>
            <person name="Kalinowski J."/>
            <person name="Ruckert C."/>
        </authorList>
    </citation>
    <scope>NUCLEOTIDE SEQUENCE</scope>
    <source>
        <strain evidence="4">CGMCC 4.7679</strain>
    </source>
</reference>
<comment type="caution">
    <text evidence="4">The sequence shown here is derived from an EMBL/GenBank/DDBJ whole genome shotgun (WGS) entry which is preliminary data.</text>
</comment>
<dbReference type="EMBL" id="BNAV01000007">
    <property type="protein sequence ID" value="GHF67844.1"/>
    <property type="molecule type" value="Genomic_DNA"/>
</dbReference>
<evidence type="ECO:0000313" key="4">
    <source>
        <dbReference type="EMBL" id="GHF67844.1"/>
    </source>
</evidence>
<dbReference type="InterPro" id="IPR000383">
    <property type="entry name" value="Xaa-Pro-like_dom"/>
</dbReference>
<protein>
    <submittedName>
        <fullName evidence="4">Hydrolase</fullName>
    </submittedName>
</protein>
<dbReference type="InterPro" id="IPR029058">
    <property type="entry name" value="AB_hydrolase_fold"/>
</dbReference>
<feature type="region of interest" description="Disordered" evidence="2">
    <location>
        <begin position="339"/>
        <end position="364"/>
    </location>
</feature>
<proteinExistence type="predicted"/>
<dbReference type="Pfam" id="PF02129">
    <property type="entry name" value="Peptidase_S15"/>
    <property type="match status" value="1"/>
</dbReference>
<dbReference type="Pfam" id="PF08530">
    <property type="entry name" value="PepX_C"/>
    <property type="match status" value="1"/>
</dbReference>
<dbReference type="InterPro" id="IPR008979">
    <property type="entry name" value="Galactose-bd-like_sf"/>
</dbReference>
<feature type="domain" description="Xaa-Pro dipeptidyl-peptidase C-terminal" evidence="3">
    <location>
        <begin position="293"/>
        <end position="517"/>
    </location>
</feature>
<dbReference type="SMART" id="SM00939">
    <property type="entry name" value="PepX_C"/>
    <property type="match status" value="1"/>
</dbReference>
<accession>A0A8H9IXQ8</accession>
<evidence type="ECO:0000256" key="1">
    <source>
        <dbReference type="ARBA" id="ARBA00022801"/>
    </source>
</evidence>
<dbReference type="Proteomes" id="UP000658656">
    <property type="component" value="Unassembled WGS sequence"/>
</dbReference>
<dbReference type="GO" id="GO:0008239">
    <property type="term" value="F:dipeptidyl-peptidase activity"/>
    <property type="evidence" value="ECO:0007669"/>
    <property type="project" value="InterPro"/>
</dbReference>
<dbReference type="SUPFAM" id="SSF53474">
    <property type="entry name" value="alpha/beta-Hydrolases"/>
    <property type="match status" value="1"/>
</dbReference>
<sequence>MRTLDEHGVDVRFDAGITAPDGRRLSVNMFRAAGAEPSATVVVWAPLGNGRLSALGPSPVPSLGSTRHCRRLAAAAGVTVVSVDVRGRGDSDGEFVPFVHEAADAVAVVAALAGHPWCGGPIVVMGQGYGAVCALAAARDAAGLVAAAFLISPPGGPGDVFPGRDGVRRADLLVWRHLMAGRHPLPTRFADWADVLTRPWKDQEHALGHGSLGWAEFTAAGLPGSVPVPVPVTILTGWWDPACRPSWELARNSPHAELLVGPWTAYTTRHPAQHVGGLDWGPGSVVDPLELQVDLLGRLGEPARGGRVFVTGDNAWNDLPRTPPALNWALHPSAPHGAWTTAGSGHLGDTAGTGAAEFTSDGADPVPAQPDLGLAVSAGAPAQLDLTFLDGRHDVLVYTSTALTTPRLVVGELLLELDAESDSPADGLWVASVEDVFPGGAPSLHLALGVASVRPGERKAVLRLGPIGHRFLPGHRVRLRVAATCAPLYRPADDAPVRERRRVHHENTVLRLPEVLP</sequence>
<name>A0A8H9IXQ8_9PSEU</name>
<gene>
    <name evidence="4" type="ORF">GCM10017566_46980</name>
</gene>
<reference evidence="4" key="2">
    <citation type="submission" date="2020-09" db="EMBL/GenBank/DDBJ databases">
        <authorList>
            <person name="Sun Q."/>
            <person name="Zhou Y."/>
        </authorList>
    </citation>
    <scope>NUCLEOTIDE SEQUENCE</scope>
    <source>
        <strain evidence="4">CGMCC 4.7679</strain>
    </source>
</reference>
<evidence type="ECO:0000259" key="3">
    <source>
        <dbReference type="SMART" id="SM00939"/>
    </source>
</evidence>
<dbReference type="Gene3D" id="3.40.50.1820">
    <property type="entry name" value="alpha/beta hydrolase"/>
    <property type="match status" value="2"/>
</dbReference>
<keyword evidence="1 4" id="KW-0378">Hydrolase</keyword>
<dbReference type="SUPFAM" id="SSF49785">
    <property type="entry name" value="Galactose-binding domain-like"/>
    <property type="match status" value="1"/>
</dbReference>
<dbReference type="OrthoDB" id="5240615at2"/>
<dbReference type="InterPro" id="IPR013736">
    <property type="entry name" value="Xaa-Pro_dipept_C"/>
</dbReference>
<evidence type="ECO:0000256" key="2">
    <source>
        <dbReference type="SAM" id="MobiDB-lite"/>
    </source>
</evidence>